<proteinExistence type="predicted"/>
<dbReference type="AlphaFoldDB" id="A0AAE1AWK4"/>
<feature type="compositionally biased region" description="Low complexity" evidence="1">
    <location>
        <begin position="88"/>
        <end position="100"/>
    </location>
</feature>
<sequence length="107" mass="11370">MHFKPSLREGFEGASHGWEGDSFCFAKFQTLTTEGFRRFLRGDPYSLRGDEGVENKVSLTPSSPPPGGVDRWLSETRCEAPTSGACSAFAGGSEGGEAPANNTPARG</sequence>
<evidence type="ECO:0000256" key="1">
    <source>
        <dbReference type="SAM" id="MobiDB-lite"/>
    </source>
</evidence>
<organism evidence="2 3">
    <name type="scientific">Elysia crispata</name>
    <name type="common">lettuce slug</name>
    <dbReference type="NCBI Taxonomy" id="231223"/>
    <lineage>
        <taxon>Eukaryota</taxon>
        <taxon>Metazoa</taxon>
        <taxon>Spiralia</taxon>
        <taxon>Lophotrochozoa</taxon>
        <taxon>Mollusca</taxon>
        <taxon>Gastropoda</taxon>
        <taxon>Heterobranchia</taxon>
        <taxon>Euthyneura</taxon>
        <taxon>Panpulmonata</taxon>
        <taxon>Sacoglossa</taxon>
        <taxon>Placobranchoidea</taxon>
        <taxon>Plakobranchidae</taxon>
        <taxon>Elysia</taxon>
    </lineage>
</organism>
<reference evidence="2" key="1">
    <citation type="journal article" date="2023" name="G3 (Bethesda)">
        <title>A reference genome for the long-term kleptoplast-retaining sea slug Elysia crispata morphotype clarki.</title>
        <authorList>
            <person name="Eastman K.E."/>
            <person name="Pendleton A.L."/>
            <person name="Shaikh M.A."/>
            <person name="Suttiyut T."/>
            <person name="Ogas R."/>
            <person name="Tomko P."/>
            <person name="Gavelis G."/>
            <person name="Widhalm J.R."/>
            <person name="Wisecaver J.H."/>
        </authorList>
    </citation>
    <scope>NUCLEOTIDE SEQUENCE</scope>
    <source>
        <strain evidence="2">ECLA1</strain>
    </source>
</reference>
<dbReference type="EMBL" id="JAWDGP010001067">
    <property type="protein sequence ID" value="KAK3795380.1"/>
    <property type="molecule type" value="Genomic_DNA"/>
</dbReference>
<evidence type="ECO:0000313" key="3">
    <source>
        <dbReference type="Proteomes" id="UP001283361"/>
    </source>
</evidence>
<feature type="region of interest" description="Disordered" evidence="1">
    <location>
        <begin position="50"/>
        <end position="69"/>
    </location>
</feature>
<accession>A0AAE1AWK4</accession>
<name>A0AAE1AWK4_9GAST</name>
<gene>
    <name evidence="2" type="ORF">RRG08_000238</name>
</gene>
<comment type="caution">
    <text evidence="2">The sequence shown here is derived from an EMBL/GenBank/DDBJ whole genome shotgun (WGS) entry which is preliminary data.</text>
</comment>
<protein>
    <submittedName>
        <fullName evidence="2">Uncharacterized protein</fullName>
    </submittedName>
</protein>
<dbReference type="Proteomes" id="UP001283361">
    <property type="component" value="Unassembled WGS sequence"/>
</dbReference>
<keyword evidence="3" id="KW-1185">Reference proteome</keyword>
<feature type="region of interest" description="Disordered" evidence="1">
    <location>
        <begin position="88"/>
        <end position="107"/>
    </location>
</feature>
<evidence type="ECO:0000313" key="2">
    <source>
        <dbReference type="EMBL" id="KAK3795380.1"/>
    </source>
</evidence>